<accession>A0ABY3VEG3</accession>
<reference evidence="3" key="1">
    <citation type="submission" date="2022-08" db="EMBL/GenBank/DDBJ databases">
        <title>Whole genome sequencing of non-tuberculosis mycobacteria type-strains.</title>
        <authorList>
            <person name="Igarashi Y."/>
            <person name="Osugi A."/>
            <person name="Mitarai S."/>
        </authorList>
    </citation>
    <scope>NUCLEOTIDE SEQUENCE</scope>
    <source>
        <strain evidence="3">DSM 45127</strain>
    </source>
</reference>
<feature type="transmembrane region" description="Helical" evidence="2">
    <location>
        <begin position="36"/>
        <end position="56"/>
    </location>
</feature>
<proteinExistence type="predicted"/>
<protein>
    <submittedName>
        <fullName evidence="3">DUF3099 domain-containing protein</fullName>
    </submittedName>
</protein>
<dbReference type="Pfam" id="PF11298">
    <property type="entry name" value="DUF3099"/>
    <property type="match status" value="1"/>
</dbReference>
<evidence type="ECO:0000313" key="4">
    <source>
        <dbReference type="Proteomes" id="UP001055336"/>
    </source>
</evidence>
<keyword evidence="2" id="KW-1133">Transmembrane helix</keyword>
<dbReference type="EMBL" id="CP092488">
    <property type="protein sequence ID" value="UMB67830.1"/>
    <property type="molecule type" value="Genomic_DNA"/>
</dbReference>
<feature type="transmembrane region" description="Helical" evidence="2">
    <location>
        <begin position="62"/>
        <end position="81"/>
    </location>
</feature>
<feature type="compositionally biased region" description="Basic and acidic residues" evidence="1">
    <location>
        <begin position="125"/>
        <end position="134"/>
    </location>
</feature>
<dbReference type="Proteomes" id="UP001055336">
    <property type="component" value="Chromosome"/>
</dbReference>
<keyword evidence="2" id="KW-0472">Membrane</keyword>
<sequence>MRRSQELGFDDDGRPILITAAAPAYEVQHRQRVRKYLTIMSFRIPALLLAAVAYGLWHNGLISLAIIAASIPLPWVAVLIANDRPPRRADEPRRFDAFERRTPLFPTAERPALERRSRSASQPEWQHRDVDGSE</sequence>
<gene>
    <name evidence="3" type="ORF">MKK62_15190</name>
</gene>
<keyword evidence="4" id="KW-1185">Reference proteome</keyword>
<dbReference type="InterPro" id="IPR021449">
    <property type="entry name" value="DUF3099"/>
</dbReference>
<feature type="compositionally biased region" description="Basic and acidic residues" evidence="1">
    <location>
        <begin position="86"/>
        <end position="102"/>
    </location>
</feature>
<evidence type="ECO:0000256" key="1">
    <source>
        <dbReference type="SAM" id="MobiDB-lite"/>
    </source>
</evidence>
<name>A0ABY3VEG3_9MYCO</name>
<evidence type="ECO:0000313" key="3">
    <source>
        <dbReference type="EMBL" id="UMB67830.1"/>
    </source>
</evidence>
<feature type="region of interest" description="Disordered" evidence="1">
    <location>
        <begin position="86"/>
        <end position="134"/>
    </location>
</feature>
<evidence type="ECO:0000256" key="2">
    <source>
        <dbReference type="SAM" id="Phobius"/>
    </source>
</evidence>
<organism evidence="3 4">
    <name type="scientific">Mycobacterium paraterrae</name>
    <dbReference type="NCBI Taxonomy" id="577492"/>
    <lineage>
        <taxon>Bacteria</taxon>
        <taxon>Bacillati</taxon>
        <taxon>Actinomycetota</taxon>
        <taxon>Actinomycetes</taxon>
        <taxon>Mycobacteriales</taxon>
        <taxon>Mycobacteriaceae</taxon>
        <taxon>Mycobacterium</taxon>
    </lineage>
</organism>
<keyword evidence="2" id="KW-0812">Transmembrane</keyword>